<organism evidence="1 2">
    <name type="scientific">Tieghemostelium lacteum</name>
    <name type="common">Slime mold</name>
    <name type="synonym">Dictyostelium lacteum</name>
    <dbReference type="NCBI Taxonomy" id="361077"/>
    <lineage>
        <taxon>Eukaryota</taxon>
        <taxon>Amoebozoa</taxon>
        <taxon>Evosea</taxon>
        <taxon>Eumycetozoa</taxon>
        <taxon>Dictyostelia</taxon>
        <taxon>Dictyosteliales</taxon>
        <taxon>Raperosteliaceae</taxon>
        <taxon>Tieghemostelium</taxon>
    </lineage>
</organism>
<proteinExistence type="predicted"/>
<comment type="caution">
    <text evidence="1">The sequence shown here is derived from an EMBL/GenBank/DDBJ whole genome shotgun (WGS) entry which is preliminary data.</text>
</comment>
<dbReference type="Proteomes" id="UP000076078">
    <property type="component" value="Unassembled WGS sequence"/>
</dbReference>
<reference evidence="1 2" key="1">
    <citation type="submission" date="2015-12" db="EMBL/GenBank/DDBJ databases">
        <title>Dictyostelia acquired genes for synthesis and detection of signals that induce cell-type specialization by lateral gene transfer from prokaryotes.</title>
        <authorList>
            <person name="Gloeckner G."/>
            <person name="Schaap P."/>
        </authorList>
    </citation>
    <scope>NUCLEOTIDE SEQUENCE [LARGE SCALE GENOMIC DNA]</scope>
    <source>
        <strain evidence="1 2">TK</strain>
    </source>
</reference>
<accession>A0A152A401</accession>
<dbReference type="AlphaFoldDB" id="A0A152A401"/>
<gene>
    <name evidence="1" type="ORF">DLAC_03009</name>
</gene>
<dbReference type="EMBL" id="LODT01000013">
    <property type="protein sequence ID" value="KYR00944.1"/>
    <property type="molecule type" value="Genomic_DNA"/>
</dbReference>
<sequence length="457" mass="52614">MNIATINRIFNNKVYFDKIGINNATAISIDSMIEYIEHTIGKSKPHLDSIKIDFDFGQLPSDFTLDKFLLAIDRLYVPKLDISKGIPRFNPKIEITPPMEFLNITTLSLNLTLQQTYARDFEYILKWCPMLSTLTLIAIEVLDDEDKQVTIFSQALIDHKSLTTAQLFLDSPESDSNVIKYVNSNSTISDLIISFGDDANSQPTDGPMIANTTLKKFHIDNDIRYYQLWNGMSNLESIGLYHDSTHLLNREPLVKTFSLSHRNIKQLEFTILGQDYLDTLAEIIGLLEGLERLCIFSNSTLDSNIDIFWLLHSITNHNSLEYLSWDNYLLYDSIPVFLMEQICEIKNHPSLKTLKLSISSSPDTFIKNFNACSIENLIISNDQIRVSYDESMLVSLLNQKENLKSLTYYYKYDVKAIAEVRKALLNYFQTHSNPILPPHLKIYYVDAWKVYLQAQKH</sequence>
<keyword evidence="2" id="KW-1185">Reference proteome</keyword>
<name>A0A152A401_TIELA</name>
<evidence type="ECO:0000313" key="2">
    <source>
        <dbReference type="Proteomes" id="UP000076078"/>
    </source>
</evidence>
<evidence type="ECO:0000313" key="1">
    <source>
        <dbReference type="EMBL" id="KYR00944.1"/>
    </source>
</evidence>
<dbReference type="InParanoid" id="A0A152A401"/>
<protein>
    <submittedName>
        <fullName evidence="1">Uncharacterized protein</fullName>
    </submittedName>
</protein>